<accession>A0A2K2U5X0</accession>
<dbReference type="PANTHER" id="PTHR34227:SF11">
    <property type="entry name" value="CHAPERONE PROTEIN TORD"/>
    <property type="match status" value="1"/>
</dbReference>
<evidence type="ECO:0000256" key="1">
    <source>
        <dbReference type="ARBA" id="ARBA00023186"/>
    </source>
</evidence>
<keyword evidence="1" id="KW-0143">Chaperone</keyword>
<dbReference type="InterPro" id="IPR050289">
    <property type="entry name" value="TorD/DmsD_chaperones"/>
</dbReference>
<gene>
    <name evidence="3" type="ORF">C2L80_05145</name>
    <name evidence="2" type="ORF">K8V16_05360</name>
</gene>
<reference evidence="2" key="3">
    <citation type="submission" date="2021-09" db="EMBL/GenBank/DDBJ databases">
        <authorList>
            <person name="Gilroy R."/>
        </authorList>
    </citation>
    <scope>NUCLEOTIDE SEQUENCE</scope>
    <source>
        <strain evidence="2">USAMLcec12-2067</strain>
    </source>
</reference>
<evidence type="ECO:0000313" key="2">
    <source>
        <dbReference type="EMBL" id="HJH43207.1"/>
    </source>
</evidence>
<dbReference type="Proteomes" id="UP000236488">
    <property type="component" value="Unassembled WGS sequence"/>
</dbReference>
<sequence length="283" mass="32063">MACDELLSLEALLVSRAYLYTLFHKVFGGEPDERLLKLVAASTTEDVLDEYAEECEVLAKLKGFVSVLGQRLSDGHFIAEIRDEYTRFFQGPADLPALPWESAHIGNERMVFQASTLAVREAYCAQGLRLKLCGRMPDDHVSVMCAFMGILAKRALKAFRTRNYEVFRRLMLAQYSFACQHMTNWLPEYSLHALRVQKAFLYPQFAQGVAAFVEVDEVFCTHAIRWVDDAVSVAEYAEAHYSSERYFGEAEAAMSELSALVLRGIEENELTVIGERSSRERSL</sequence>
<dbReference type="Proteomes" id="UP000789325">
    <property type="component" value="Unassembled WGS sequence"/>
</dbReference>
<dbReference type="InterPro" id="IPR036411">
    <property type="entry name" value="TorD-like_sf"/>
</dbReference>
<dbReference type="EMBL" id="PPEL01000019">
    <property type="protein sequence ID" value="PNV65735.1"/>
    <property type="molecule type" value="Genomic_DNA"/>
</dbReference>
<dbReference type="AlphaFoldDB" id="A0A2K2U5X0"/>
<dbReference type="EMBL" id="DYZL01000111">
    <property type="protein sequence ID" value="HJH43207.1"/>
    <property type="molecule type" value="Genomic_DNA"/>
</dbReference>
<dbReference type="SUPFAM" id="SSF89155">
    <property type="entry name" value="TorD-like"/>
    <property type="match status" value="1"/>
</dbReference>
<dbReference type="InterPro" id="IPR020945">
    <property type="entry name" value="DMSO/NO3_reduct_chaperone"/>
</dbReference>
<organism evidence="3 4">
    <name type="scientific">Rubneribacter badeniensis</name>
    <dbReference type="NCBI Taxonomy" id="2070688"/>
    <lineage>
        <taxon>Bacteria</taxon>
        <taxon>Bacillati</taxon>
        <taxon>Actinomycetota</taxon>
        <taxon>Coriobacteriia</taxon>
        <taxon>Eggerthellales</taxon>
        <taxon>Eggerthellaceae</taxon>
        <taxon>Rubneribacter</taxon>
    </lineage>
</organism>
<name>A0A2K2U5X0_9ACTN</name>
<proteinExistence type="predicted"/>
<dbReference type="PANTHER" id="PTHR34227">
    <property type="entry name" value="CHAPERONE PROTEIN YCDY"/>
    <property type="match status" value="1"/>
</dbReference>
<keyword evidence="4" id="KW-1185">Reference proteome</keyword>
<protein>
    <submittedName>
        <fullName evidence="2">Molecular chaperone TorD family protein</fullName>
    </submittedName>
</protein>
<dbReference type="Pfam" id="PF02613">
    <property type="entry name" value="Nitrate_red_del"/>
    <property type="match status" value="1"/>
</dbReference>
<evidence type="ECO:0000313" key="4">
    <source>
        <dbReference type="Proteomes" id="UP000236488"/>
    </source>
</evidence>
<reference evidence="3 4" key="1">
    <citation type="journal article" date="2018" name="Int. J. Syst. Evol. Microbiol.">
        <title>Rubneribacter badeniensis gen. nov., sp. nov. and Enteroscipio rubneri gen. nov., sp. nov., new members of the Eggerthellaceae isolated from human faeces.</title>
        <authorList>
            <person name="Danylec N."/>
            <person name="Gobl A."/>
            <person name="Stoll D.A."/>
            <person name="Hetzer B."/>
            <person name="Kulling S.E."/>
            <person name="Huch M."/>
        </authorList>
    </citation>
    <scope>NUCLEOTIDE SEQUENCE [LARGE SCALE GENOMIC DNA]</scope>
    <source>
        <strain evidence="3 4">ResAG-85</strain>
    </source>
</reference>
<reference evidence="2" key="2">
    <citation type="journal article" date="2021" name="PeerJ">
        <title>Extensive microbial diversity within the chicken gut microbiome revealed by metagenomics and culture.</title>
        <authorList>
            <person name="Gilroy R."/>
            <person name="Ravi A."/>
            <person name="Getino M."/>
            <person name="Pursley I."/>
            <person name="Horton D.L."/>
            <person name="Alikhan N.F."/>
            <person name="Baker D."/>
            <person name="Gharbi K."/>
            <person name="Hall N."/>
            <person name="Watson M."/>
            <person name="Adriaenssens E.M."/>
            <person name="Foster-Nyarko E."/>
            <person name="Jarju S."/>
            <person name="Secka A."/>
            <person name="Antonio M."/>
            <person name="Oren A."/>
            <person name="Chaudhuri R.R."/>
            <person name="La Ragione R."/>
            <person name="Hildebrand F."/>
            <person name="Pallen M.J."/>
        </authorList>
    </citation>
    <scope>NUCLEOTIDE SEQUENCE</scope>
    <source>
        <strain evidence="2">USAMLcec12-2067</strain>
    </source>
</reference>
<evidence type="ECO:0000313" key="3">
    <source>
        <dbReference type="EMBL" id="PNV65735.1"/>
    </source>
</evidence>
<dbReference type="Gene3D" id="1.10.3480.10">
    <property type="entry name" value="TorD-like"/>
    <property type="match status" value="1"/>
</dbReference>
<comment type="caution">
    <text evidence="3">The sequence shown here is derived from an EMBL/GenBank/DDBJ whole genome shotgun (WGS) entry which is preliminary data.</text>
</comment>